<dbReference type="EMBL" id="JAEKPD010000009">
    <property type="protein sequence ID" value="MBJ3763163.1"/>
    <property type="molecule type" value="Genomic_DNA"/>
</dbReference>
<evidence type="ECO:0000313" key="2">
    <source>
        <dbReference type="EMBL" id="MBJ3763163.1"/>
    </source>
</evidence>
<keyword evidence="3" id="KW-1185">Reference proteome</keyword>
<dbReference type="AlphaFoldDB" id="A0A934I9Y7"/>
<accession>A0A934I9Y7</accession>
<evidence type="ECO:0000313" key="3">
    <source>
        <dbReference type="Proteomes" id="UP000642488"/>
    </source>
</evidence>
<dbReference type="Proteomes" id="UP000642488">
    <property type="component" value="Unassembled WGS sequence"/>
</dbReference>
<feature type="domain" description="Flagellar protein FlgJ N-terminal" evidence="1">
    <location>
        <begin position="47"/>
        <end position="85"/>
    </location>
</feature>
<gene>
    <name evidence="2" type="ORF">ILP92_10445</name>
</gene>
<dbReference type="RefSeq" id="WP_198916340.1">
    <property type="nucleotide sequence ID" value="NZ_JAEKPD010000009.1"/>
</dbReference>
<sequence>MIPQISQATETSQLTAGRREQLRDVAEQLEAAFLSEMLKGAGLGARKGAFGGGVGEDQFASMLRDRQAQLVVETGGIGLAEKLFQTLLSREMRT</sequence>
<evidence type="ECO:0000259" key="1">
    <source>
        <dbReference type="Pfam" id="PF10135"/>
    </source>
</evidence>
<dbReference type="Pfam" id="PF10135">
    <property type="entry name" value="Rod-binding"/>
    <property type="match status" value="1"/>
</dbReference>
<organism evidence="2 3">
    <name type="scientific">Palleronia pontilimi</name>
    <dbReference type="NCBI Taxonomy" id="1964209"/>
    <lineage>
        <taxon>Bacteria</taxon>
        <taxon>Pseudomonadati</taxon>
        <taxon>Pseudomonadota</taxon>
        <taxon>Alphaproteobacteria</taxon>
        <taxon>Rhodobacterales</taxon>
        <taxon>Roseobacteraceae</taxon>
        <taxon>Palleronia</taxon>
    </lineage>
</organism>
<name>A0A934I9Y7_9RHOB</name>
<protein>
    <submittedName>
        <fullName evidence="2">Rod-binding protein</fullName>
    </submittedName>
</protein>
<proteinExistence type="predicted"/>
<comment type="caution">
    <text evidence="2">The sequence shown here is derived from an EMBL/GenBank/DDBJ whole genome shotgun (WGS) entry which is preliminary data.</text>
</comment>
<reference evidence="2" key="1">
    <citation type="submission" date="2020-12" db="EMBL/GenBank/DDBJ databases">
        <title>Bacterial taxonomy.</title>
        <authorList>
            <person name="Pan X."/>
        </authorList>
    </citation>
    <scope>NUCLEOTIDE SEQUENCE</scope>
    <source>
        <strain evidence="2">KCTC 52957</strain>
    </source>
</reference>
<dbReference type="InterPro" id="IPR019301">
    <property type="entry name" value="Flagellar_prot_FlgJ_N"/>
</dbReference>